<dbReference type="Gene3D" id="3.30.710.10">
    <property type="entry name" value="Potassium Channel Kv1.1, Chain A"/>
    <property type="match status" value="1"/>
</dbReference>
<sequence length="105" mass="11668">MSKPISEWVRVVSSDQFTFIVQRETANLSGTLKSSFDPDSGFMEVGNNTCEIPHRVIVAKVLEYLAFKAQYSGATAKDFVPDFTERLEPEIALEVLMAADYLDGS</sequence>
<accession>A0A0F7SSU3</accession>
<dbReference type="SUPFAM" id="SSF54695">
    <property type="entry name" value="POZ domain"/>
    <property type="match status" value="1"/>
</dbReference>
<dbReference type="SMART" id="SM00512">
    <property type="entry name" value="Skp1"/>
    <property type="match status" value="1"/>
</dbReference>
<comment type="similarity">
    <text evidence="2">Belongs to the SKP1 family.</text>
</comment>
<dbReference type="GO" id="GO:0005634">
    <property type="term" value="C:nucleus"/>
    <property type="evidence" value="ECO:0007669"/>
    <property type="project" value="UniProtKB-SubCell"/>
</dbReference>
<reference evidence="5" key="1">
    <citation type="submission" date="2014-08" db="EMBL/GenBank/DDBJ databases">
        <authorList>
            <person name="Sharma Rahul"/>
            <person name="Thines Marco"/>
        </authorList>
    </citation>
    <scope>NUCLEOTIDE SEQUENCE</scope>
</reference>
<dbReference type="GO" id="GO:0006511">
    <property type="term" value="P:ubiquitin-dependent protein catabolic process"/>
    <property type="evidence" value="ECO:0007669"/>
    <property type="project" value="InterPro"/>
</dbReference>
<dbReference type="FunFam" id="3.30.710.10:FF:000035">
    <property type="entry name" value="Elongin C transcription elongation factor"/>
    <property type="match status" value="1"/>
</dbReference>
<dbReference type="EMBL" id="LN483166">
    <property type="protein sequence ID" value="CED84531.1"/>
    <property type="molecule type" value="Genomic_DNA"/>
</dbReference>
<evidence type="ECO:0000256" key="3">
    <source>
        <dbReference type="ARBA" id="ARBA00021347"/>
    </source>
</evidence>
<dbReference type="InterPro" id="IPR039948">
    <property type="entry name" value="ELC1"/>
</dbReference>
<dbReference type="GO" id="GO:0003746">
    <property type="term" value="F:translation elongation factor activity"/>
    <property type="evidence" value="ECO:0007669"/>
    <property type="project" value="UniProtKB-KW"/>
</dbReference>
<dbReference type="PANTHER" id="PTHR20648">
    <property type="entry name" value="ELONGIN-C"/>
    <property type="match status" value="1"/>
</dbReference>
<comment type="subcellular location">
    <subcellularLocation>
        <location evidence="1">Nucleus</location>
    </subcellularLocation>
</comment>
<name>A0A0F7SSU3_PHARH</name>
<dbReference type="InterPro" id="IPR011333">
    <property type="entry name" value="SKP1/BTB/POZ_sf"/>
</dbReference>
<dbReference type="AlphaFoldDB" id="A0A0F7SSU3"/>
<evidence type="ECO:0000313" key="5">
    <source>
        <dbReference type="EMBL" id="CED84531.1"/>
    </source>
</evidence>
<keyword evidence="5" id="KW-0251">Elongation factor</keyword>
<evidence type="ECO:0000256" key="1">
    <source>
        <dbReference type="ARBA" id="ARBA00004123"/>
    </source>
</evidence>
<keyword evidence="5" id="KW-0648">Protein biosynthesis</keyword>
<protein>
    <recommendedName>
        <fullName evidence="3">Elongin-C</fullName>
    </recommendedName>
</protein>
<keyword evidence="4" id="KW-0539">Nucleus</keyword>
<organism evidence="5">
    <name type="scientific">Phaffia rhodozyma</name>
    <name type="common">Yeast</name>
    <name type="synonym">Xanthophyllomyces dendrorhous</name>
    <dbReference type="NCBI Taxonomy" id="264483"/>
    <lineage>
        <taxon>Eukaryota</taxon>
        <taxon>Fungi</taxon>
        <taxon>Dikarya</taxon>
        <taxon>Basidiomycota</taxon>
        <taxon>Agaricomycotina</taxon>
        <taxon>Tremellomycetes</taxon>
        <taxon>Cystofilobasidiales</taxon>
        <taxon>Mrakiaceae</taxon>
        <taxon>Phaffia</taxon>
    </lineage>
</organism>
<evidence type="ECO:0000256" key="2">
    <source>
        <dbReference type="ARBA" id="ARBA00009993"/>
    </source>
</evidence>
<proteinExistence type="inferred from homology"/>
<dbReference type="InterPro" id="IPR001232">
    <property type="entry name" value="SKP1-like"/>
</dbReference>
<evidence type="ECO:0000256" key="4">
    <source>
        <dbReference type="ARBA" id="ARBA00023242"/>
    </source>
</evidence>